<dbReference type="InterPro" id="IPR043129">
    <property type="entry name" value="ATPase_NBD"/>
</dbReference>
<dbReference type="SUPFAM" id="SSF53067">
    <property type="entry name" value="Actin-like ATPase domain"/>
    <property type="match status" value="2"/>
</dbReference>
<dbReference type="Proteomes" id="UP000267187">
    <property type="component" value="Unassembled WGS sequence"/>
</dbReference>
<name>A0A3M0AJR7_9GAMM</name>
<keyword evidence="5" id="KW-0819">tRNA processing</keyword>
<dbReference type="GO" id="GO:0002949">
    <property type="term" value="P:tRNA threonylcarbamoyladenosine modification"/>
    <property type="evidence" value="ECO:0007669"/>
    <property type="project" value="InterPro"/>
</dbReference>
<dbReference type="RefSeq" id="WP_121877053.1">
    <property type="nucleotide sequence ID" value="NZ_REFJ01000004.1"/>
</dbReference>
<organism evidence="8 9">
    <name type="scientific">Umboniibacter marinipuniceus</name>
    <dbReference type="NCBI Taxonomy" id="569599"/>
    <lineage>
        <taxon>Bacteria</taxon>
        <taxon>Pseudomonadati</taxon>
        <taxon>Pseudomonadota</taxon>
        <taxon>Gammaproteobacteria</taxon>
        <taxon>Cellvibrionales</taxon>
        <taxon>Cellvibrionaceae</taxon>
        <taxon>Umboniibacter</taxon>
    </lineage>
</organism>
<dbReference type="PANTHER" id="PTHR11735:SF11">
    <property type="entry name" value="TRNA THREONYLCARBAMOYLADENOSINE BIOSYNTHESIS PROTEIN TSAB"/>
    <property type="match status" value="1"/>
</dbReference>
<dbReference type="PANTHER" id="PTHR11735">
    <property type="entry name" value="TRNA N6-ADENOSINE THREONYLCARBAMOYLTRANSFERASE"/>
    <property type="match status" value="1"/>
</dbReference>
<dbReference type="CDD" id="cd24032">
    <property type="entry name" value="ASKHA_NBD_TsaB"/>
    <property type="match status" value="1"/>
</dbReference>
<evidence type="ECO:0000256" key="4">
    <source>
        <dbReference type="ARBA" id="ARBA00022490"/>
    </source>
</evidence>
<dbReference type="OrthoDB" id="9809995at2"/>
<dbReference type="Pfam" id="PF00814">
    <property type="entry name" value="TsaD"/>
    <property type="match status" value="1"/>
</dbReference>
<protein>
    <recommendedName>
        <fullName evidence="3">tRNA threonylcarbamoyladenosine biosynthesis protein TsaB</fullName>
    </recommendedName>
    <alternativeName>
        <fullName evidence="6">t(6)A37 threonylcarbamoyladenosine biosynthesis protein TsaB</fullName>
    </alternativeName>
</protein>
<evidence type="ECO:0000256" key="1">
    <source>
        <dbReference type="ARBA" id="ARBA00004496"/>
    </source>
</evidence>
<dbReference type="GO" id="GO:0005829">
    <property type="term" value="C:cytosol"/>
    <property type="evidence" value="ECO:0007669"/>
    <property type="project" value="TreeGrafter"/>
</dbReference>
<dbReference type="FunFam" id="3.30.420.40:FF:000097">
    <property type="entry name" value="tRNA threonylcarbamoyladenosine biosynthesis protein TsaB"/>
    <property type="match status" value="1"/>
</dbReference>
<dbReference type="AlphaFoldDB" id="A0A3M0AJR7"/>
<dbReference type="Gene3D" id="3.30.420.40">
    <property type="match status" value="2"/>
</dbReference>
<accession>A0A3M0AJR7</accession>
<evidence type="ECO:0000313" key="8">
    <source>
        <dbReference type="EMBL" id="RMA79292.1"/>
    </source>
</evidence>
<evidence type="ECO:0000256" key="5">
    <source>
        <dbReference type="ARBA" id="ARBA00022694"/>
    </source>
</evidence>
<feature type="domain" description="Gcp-like" evidence="7">
    <location>
        <begin position="32"/>
        <end position="153"/>
    </location>
</feature>
<evidence type="ECO:0000259" key="7">
    <source>
        <dbReference type="Pfam" id="PF00814"/>
    </source>
</evidence>
<comment type="caution">
    <text evidence="8">The sequence shown here is derived from an EMBL/GenBank/DDBJ whole genome shotgun (WGS) entry which is preliminary data.</text>
</comment>
<evidence type="ECO:0000256" key="3">
    <source>
        <dbReference type="ARBA" id="ARBA00019012"/>
    </source>
</evidence>
<proteinExistence type="inferred from homology"/>
<dbReference type="NCBIfam" id="TIGR03725">
    <property type="entry name" value="T6A_YeaZ"/>
    <property type="match status" value="1"/>
</dbReference>
<comment type="similarity">
    <text evidence="2">Belongs to the KAE1 / TsaD family. TsaB subfamily.</text>
</comment>
<evidence type="ECO:0000256" key="6">
    <source>
        <dbReference type="ARBA" id="ARBA00032446"/>
    </source>
</evidence>
<keyword evidence="9" id="KW-1185">Reference proteome</keyword>
<dbReference type="InterPro" id="IPR000905">
    <property type="entry name" value="Gcp-like_dom"/>
</dbReference>
<gene>
    <name evidence="8" type="ORF">DFR27_1732</name>
</gene>
<comment type="subcellular location">
    <subcellularLocation>
        <location evidence="1">Cytoplasm</location>
    </subcellularLocation>
</comment>
<keyword evidence="4" id="KW-0963">Cytoplasm</keyword>
<evidence type="ECO:0000313" key="9">
    <source>
        <dbReference type="Proteomes" id="UP000267187"/>
    </source>
</evidence>
<evidence type="ECO:0000256" key="2">
    <source>
        <dbReference type="ARBA" id="ARBA00010493"/>
    </source>
</evidence>
<dbReference type="InterPro" id="IPR022496">
    <property type="entry name" value="T6A_TsaB"/>
</dbReference>
<sequence>MSKLPTILALDTSTDACSVALLSESSSVERFEQAARQHTKRLLPMVDEVLTEAQLTLKDVDCIAYGAGPGSFTGLRICLGVVQGLAFSVDKPVVGVSTLAAMAFQAIEEHQVSRCHVIQDARMSECYEAIWERAGETITPVLSDRLISPDEIEVSAADELIIGSGFSMIAEAQQQSAGTQFVGQIDPRASYIARLAVAPFVRGEASVADSVEPIYLRNEVSWKKRVKLVDQFKQS</sequence>
<dbReference type="EMBL" id="REFJ01000004">
    <property type="protein sequence ID" value="RMA79292.1"/>
    <property type="molecule type" value="Genomic_DNA"/>
</dbReference>
<reference evidence="8 9" key="1">
    <citation type="submission" date="2018-10" db="EMBL/GenBank/DDBJ databases">
        <title>Genomic Encyclopedia of Type Strains, Phase IV (KMG-IV): sequencing the most valuable type-strain genomes for metagenomic binning, comparative biology and taxonomic classification.</title>
        <authorList>
            <person name="Goeker M."/>
        </authorList>
    </citation>
    <scope>NUCLEOTIDE SEQUENCE [LARGE SCALE GENOMIC DNA]</scope>
    <source>
        <strain evidence="8 9">DSM 25080</strain>
    </source>
</reference>